<dbReference type="EMBL" id="WFLI01000042">
    <property type="protein sequence ID" value="KAB8060467.1"/>
    <property type="molecule type" value="Genomic_DNA"/>
</dbReference>
<keyword evidence="2" id="KW-1185">Reference proteome</keyword>
<dbReference type="AlphaFoldDB" id="A0A6I1HXW4"/>
<evidence type="ECO:0000313" key="1">
    <source>
        <dbReference type="EMBL" id="KAB8060467.1"/>
    </source>
</evidence>
<organism evidence="1 2">
    <name type="scientific">Janthinobacterium violaceinigrum</name>
    <dbReference type="NCBI Taxonomy" id="2654252"/>
    <lineage>
        <taxon>Bacteria</taxon>
        <taxon>Pseudomonadati</taxon>
        <taxon>Pseudomonadota</taxon>
        <taxon>Betaproteobacteria</taxon>
        <taxon>Burkholderiales</taxon>
        <taxon>Oxalobacteraceae</taxon>
        <taxon>Janthinobacterium</taxon>
    </lineage>
</organism>
<sequence length="153" mass="17347">MSKTPLKRIAYVRLSQNGKPYPMLCPREDLGANDQVEVLLHADSLNATYIDGVITEVTWQRWKCRSKVLNCLSEVTYTIDDTDGLKWVRHVDLTRRAGKTAELSEPKIAPYLKQSKRDEMLHIYEATAGEDGEDAYLCDGVWISRDGLVKSSN</sequence>
<dbReference type="Proteomes" id="UP000468717">
    <property type="component" value="Unassembled WGS sequence"/>
</dbReference>
<gene>
    <name evidence="1" type="ORF">GCN75_24775</name>
</gene>
<protein>
    <submittedName>
        <fullName evidence="1">Uncharacterized protein</fullName>
    </submittedName>
</protein>
<accession>A0A6I1HXW4</accession>
<proteinExistence type="predicted"/>
<name>A0A6I1HXW4_9BURK</name>
<comment type="caution">
    <text evidence="1">The sequence shown here is derived from an EMBL/GenBank/DDBJ whole genome shotgun (WGS) entry which is preliminary data.</text>
</comment>
<dbReference type="RefSeq" id="WP_152284757.1">
    <property type="nucleotide sequence ID" value="NZ_WFLI01000042.1"/>
</dbReference>
<reference evidence="1 2" key="1">
    <citation type="submission" date="2019-10" db="EMBL/GenBank/DDBJ databases">
        <title>Three novel species isolated from a subtropical stream in China.</title>
        <authorList>
            <person name="Lu H."/>
        </authorList>
    </citation>
    <scope>NUCLEOTIDE SEQUENCE [LARGE SCALE GENOMIC DNA]</scope>
    <source>
        <strain evidence="1 2">FT13W</strain>
    </source>
</reference>
<evidence type="ECO:0000313" key="2">
    <source>
        <dbReference type="Proteomes" id="UP000468717"/>
    </source>
</evidence>